<protein>
    <submittedName>
        <fullName evidence="2">Uncharacterized protein</fullName>
    </submittedName>
</protein>
<gene>
    <name evidence="2" type="ORF">B4135_0498</name>
</gene>
<sequence>MGKNLPRTGPETENTKGDFRLRKSPFLLFSFGTWFIRSSIRRERFRPFPRLPPAPAEEAPPSAEKRAAQTPLYACR</sequence>
<organism evidence="2 3">
    <name type="scientific">Caldibacillus debilis</name>
    <dbReference type="NCBI Taxonomy" id="301148"/>
    <lineage>
        <taxon>Bacteria</taxon>
        <taxon>Bacillati</taxon>
        <taxon>Bacillota</taxon>
        <taxon>Bacilli</taxon>
        <taxon>Bacillales</taxon>
        <taxon>Bacillaceae</taxon>
        <taxon>Caldibacillus</taxon>
    </lineage>
</organism>
<dbReference type="AlphaFoldDB" id="A0A150L9Y8"/>
<evidence type="ECO:0000256" key="1">
    <source>
        <dbReference type="SAM" id="MobiDB-lite"/>
    </source>
</evidence>
<feature type="region of interest" description="Disordered" evidence="1">
    <location>
        <begin position="47"/>
        <end position="76"/>
    </location>
</feature>
<dbReference type="STRING" id="301148.B4135_0498"/>
<evidence type="ECO:0000313" key="3">
    <source>
        <dbReference type="Proteomes" id="UP000075683"/>
    </source>
</evidence>
<dbReference type="EMBL" id="LQYT01000135">
    <property type="protein sequence ID" value="KYD08816.1"/>
    <property type="molecule type" value="Genomic_DNA"/>
</dbReference>
<evidence type="ECO:0000313" key="2">
    <source>
        <dbReference type="EMBL" id="KYD08816.1"/>
    </source>
</evidence>
<accession>A0A150L9Y8</accession>
<proteinExistence type="predicted"/>
<dbReference type="Proteomes" id="UP000075683">
    <property type="component" value="Unassembled WGS sequence"/>
</dbReference>
<comment type="caution">
    <text evidence="2">The sequence shown here is derived from an EMBL/GenBank/DDBJ whole genome shotgun (WGS) entry which is preliminary data.</text>
</comment>
<reference evidence="2 3" key="1">
    <citation type="submission" date="2016-01" db="EMBL/GenBank/DDBJ databases">
        <title>Draft Genome Sequences of Seven Thermophilic Sporeformers Isolated from Foods.</title>
        <authorList>
            <person name="Berendsen E.M."/>
            <person name="Wells-Bennik M.H."/>
            <person name="Krawcyk A.O."/>
            <person name="De Jong A."/>
            <person name="Holsappel S."/>
            <person name="Eijlander R.T."/>
            <person name="Kuipers O.P."/>
        </authorList>
    </citation>
    <scope>NUCLEOTIDE SEQUENCE [LARGE SCALE GENOMIC DNA]</scope>
    <source>
        <strain evidence="2 3">B4135</strain>
    </source>
</reference>
<name>A0A150L9Y8_9BACI</name>